<keyword evidence="2" id="KW-1185">Reference proteome</keyword>
<gene>
    <name evidence="1" type="ORF">IWQ60_006446</name>
</gene>
<organism evidence="1 2">
    <name type="scientific">Tieghemiomyces parasiticus</name>
    <dbReference type="NCBI Taxonomy" id="78921"/>
    <lineage>
        <taxon>Eukaryota</taxon>
        <taxon>Fungi</taxon>
        <taxon>Fungi incertae sedis</taxon>
        <taxon>Zoopagomycota</taxon>
        <taxon>Kickxellomycotina</taxon>
        <taxon>Dimargaritomycetes</taxon>
        <taxon>Dimargaritales</taxon>
        <taxon>Dimargaritaceae</taxon>
        <taxon>Tieghemiomyces</taxon>
    </lineage>
</organism>
<sequence>MNGPVDHTKLPKLDLVAYALATGHVGFLAQLTAYLVSNPPGAALTTADIRRTQMSLGRTWLLNEFVEGLAQQLFHATILSLAARGNIHALMDYLEKIEDMIAQPGIDTLNRVTGINLALLVAVHANQSQVVATLIRLVGPQQVTTLAAVAKKLGWESTVAKLTQLAPQAKLQLTTANVYFQSNVVYLNLEGVLHYLSYGEVESSGHGSQTNESTGP</sequence>
<protein>
    <submittedName>
        <fullName evidence="1">Uncharacterized protein</fullName>
    </submittedName>
</protein>
<dbReference type="Proteomes" id="UP001150569">
    <property type="component" value="Unassembled WGS sequence"/>
</dbReference>
<accession>A0A9W8AD11</accession>
<name>A0A9W8AD11_9FUNG</name>
<evidence type="ECO:0000313" key="2">
    <source>
        <dbReference type="Proteomes" id="UP001150569"/>
    </source>
</evidence>
<dbReference type="AlphaFoldDB" id="A0A9W8AD11"/>
<reference evidence="1" key="1">
    <citation type="submission" date="2022-07" db="EMBL/GenBank/DDBJ databases">
        <title>Phylogenomic reconstructions and comparative analyses of Kickxellomycotina fungi.</title>
        <authorList>
            <person name="Reynolds N.K."/>
            <person name="Stajich J.E."/>
            <person name="Barry K."/>
            <person name="Grigoriev I.V."/>
            <person name="Crous P."/>
            <person name="Smith M.E."/>
        </authorList>
    </citation>
    <scope>NUCLEOTIDE SEQUENCE</scope>
    <source>
        <strain evidence="1">RSA 861</strain>
    </source>
</reference>
<evidence type="ECO:0000313" key="1">
    <source>
        <dbReference type="EMBL" id="KAJ1922547.1"/>
    </source>
</evidence>
<comment type="caution">
    <text evidence="1">The sequence shown here is derived from an EMBL/GenBank/DDBJ whole genome shotgun (WGS) entry which is preliminary data.</text>
</comment>
<proteinExistence type="predicted"/>
<dbReference type="EMBL" id="JANBPT010000388">
    <property type="protein sequence ID" value="KAJ1922547.1"/>
    <property type="molecule type" value="Genomic_DNA"/>
</dbReference>